<evidence type="ECO:0000313" key="8">
    <source>
        <dbReference type="EMBL" id="PVH99832.1"/>
    </source>
</evidence>
<protein>
    <submittedName>
        <fullName evidence="8">Hly-III related protein</fullName>
    </submittedName>
</protein>
<accession>A0A2V1DNP2</accession>
<feature type="transmembrane region" description="Helical" evidence="7">
    <location>
        <begin position="211"/>
        <end position="229"/>
    </location>
</feature>
<evidence type="ECO:0000256" key="7">
    <source>
        <dbReference type="SAM" id="Phobius"/>
    </source>
</evidence>
<dbReference type="EMBL" id="KZ805384">
    <property type="protein sequence ID" value="PVH99832.1"/>
    <property type="molecule type" value="Genomic_DNA"/>
</dbReference>
<keyword evidence="4 7" id="KW-1133">Transmembrane helix</keyword>
<feature type="transmembrane region" description="Helical" evidence="7">
    <location>
        <begin position="142"/>
        <end position="160"/>
    </location>
</feature>
<evidence type="ECO:0000256" key="4">
    <source>
        <dbReference type="ARBA" id="ARBA00022989"/>
    </source>
</evidence>
<feature type="transmembrane region" description="Helical" evidence="7">
    <location>
        <begin position="82"/>
        <end position="103"/>
    </location>
</feature>
<feature type="binding site" evidence="6">
    <location>
        <position position="214"/>
    </location>
    <ligand>
        <name>Zn(2+)</name>
        <dbReference type="ChEBI" id="CHEBI:29105"/>
    </ligand>
</feature>
<dbReference type="Proteomes" id="UP000244855">
    <property type="component" value="Unassembled WGS sequence"/>
</dbReference>
<dbReference type="STRING" id="97972.A0A2V1DNP2"/>
<keyword evidence="6" id="KW-0479">Metal-binding</keyword>
<dbReference type="PANTHER" id="PTHR20855">
    <property type="entry name" value="ADIPOR/PROGESTIN RECEPTOR-RELATED"/>
    <property type="match status" value="1"/>
</dbReference>
<dbReference type="InterPro" id="IPR004254">
    <property type="entry name" value="AdipoR/HlyIII-related"/>
</dbReference>
<evidence type="ECO:0000256" key="1">
    <source>
        <dbReference type="ARBA" id="ARBA00004141"/>
    </source>
</evidence>
<dbReference type="OrthoDB" id="529367at2759"/>
<evidence type="ECO:0000256" key="3">
    <source>
        <dbReference type="ARBA" id="ARBA00022692"/>
    </source>
</evidence>
<sequence>MVVDELIVNIYSHLIGSALFFALPFLVYRHLRPRYSRAGTADVVVFATFFFGVATCFLLSATFHMFNNHSAPAHRFGNQLDYLGIVILMWGSTVPCVYYGFFCTPSLQRLYYSLVSVLAGLCTYATLHPAFRTPKYRPYRTLMYSGLGLSFLIPIFHGVIRFGWETQMWRMSLDWMFLMATFNLMGGALYALRIPESLYPKRFDIWGASHQIMHCLVIFAGLAHFFGLLRAFGHVHGAVDICASGG</sequence>
<dbReference type="GO" id="GO:0046872">
    <property type="term" value="F:metal ion binding"/>
    <property type="evidence" value="ECO:0007669"/>
    <property type="project" value="UniProtKB-KW"/>
</dbReference>
<feature type="transmembrane region" description="Helical" evidence="7">
    <location>
        <begin position="6"/>
        <end position="28"/>
    </location>
</feature>
<comment type="similarity">
    <text evidence="2">Belongs to the ADIPOR family.</text>
</comment>
<dbReference type="GO" id="GO:0016020">
    <property type="term" value="C:membrane"/>
    <property type="evidence" value="ECO:0007669"/>
    <property type="project" value="UniProtKB-SubCell"/>
</dbReference>
<name>A0A2V1DNP2_9PLEO</name>
<proteinExistence type="inferred from homology"/>
<feature type="transmembrane region" description="Helical" evidence="7">
    <location>
        <begin position="110"/>
        <end position="130"/>
    </location>
</feature>
<feature type="binding site" evidence="6">
    <location>
        <position position="64"/>
    </location>
    <ligand>
        <name>Zn(2+)</name>
        <dbReference type="ChEBI" id="CHEBI:29105"/>
    </ligand>
</feature>
<evidence type="ECO:0000256" key="5">
    <source>
        <dbReference type="ARBA" id="ARBA00023136"/>
    </source>
</evidence>
<feature type="transmembrane region" description="Helical" evidence="7">
    <location>
        <begin position="172"/>
        <end position="191"/>
    </location>
</feature>
<gene>
    <name evidence="8" type="ORF">DM02DRAFT_528248</name>
</gene>
<evidence type="ECO:0000313" key="9">
    <source>
        <dbReference type="Proteomes" id="UP000244855"/>
    </source>
</evidence>
<organism evidence="8 9">
    <name type="scientific">Periconia macrospinosa</name>
    <dbReference type="NCBI Taxonomy" id="97972"/>
    <lineage>
        <taxon>Eukaryota</taxon>
        <taxon>Fungi</taxon>
        <taxon>Dikarya</taxon>
        <taxon>Ascomycota</taxon>
        <taxon>Pezizomycotina</taxon>
        <taxon>Dothideomycetes</taxon>
        <taxon>Pleosporomycetidae</taxon>
        <taxon>Pleosporales</taxon>
        <taxon>Massarineae</taxon>
        <taxon>Periconiaceae</taxon>
        <taxon>Periconia</taxon>
    </lineage>
</organism>
<dbReference type="GO" id="GO:0006882">
    <property type="term" value="P:intracellular zinc ion homeostasis"/>
    <property type="evidence" value="ECO:0007669"/>
    <property type="project" value="TreeGrafter"/>
</dbReference>
<keyword evidence="9" id="KW-1185">Reference proteome</keyword>
<keyword evidence="3 7" id="KW-0812">Transmembrane</keyword>
<feature type="transmembrane region" description="Helical" evidence="7">
    <location>
        <begin position="40"/>
        <end position="62"/>
    </location>
</feature>
<dbReference type="GO" id="GO:0038023">
    <property type="term" value="F:signaling receptor activity"/>
    <property type="evidence" value="ECO:0007669"/>
    <property type="project" value="TreeGrafter"/>
</dbReference>
<reference evidence="8 9" key="1">
    <citation type="journal article" date="2018" name="Sci. Rep.">
        <title>Comparative genomics provides insights into the lifestyle and reveals functional heterogeneity of dark septate endophytic fungi.</title>
        <authorList>
            <person name="Knapp D.G."/>
            <person name="Nemeth J.B."/>
            <person name="Barry K."/>
            <person name="Hainaut M."/>
            <person name="Henrissat B."/>
            <person name="Johnson J."/>
            <person name="Kuo A."/>
            <person name="Lim J.H.P."/>
            <person name="Lipzen A."/>
            <person name="Nolan M."/>
            <person name="Ohm R.A."/>
            <person name="Tamas L."/>
            <person name="Grigoriev I.V."/>
            <person name="Spatafora J.W."/>
            <person name="Nagy L.G."/>
            <person name="Kovacs G.M."/>
        </authorList>
    </citation>
    <scope>NUCLEOTIDE SEQUENCE [LARGE SCALE GENOMIC DNA]</scope>
    <source>
        <strain evidence="8 9">DSE2036</strain>
    </source>
</reference>
<evidence type="ECO:0000256" key="2">
    <source>
        <dbReference type="ARBA" id="ARBA00007018"/>
    </source>
</evidence>
<keyword evidence="5 7" id="KW-0472">Membrane</keyword>
<keyword evidence="6" id="KW-0862">Zinc</keyword>
<feature type="binding site" evidence="6">
    <location>
        <position position="210"/>
    </location>
    <ligand>
        <name>Zn(2+)</name>
        <dbReference type="ChEBI" id="CHEBI:29105"/>
    </ligand>
</feature>
<dbReference type="PANTHER" id="PTHR20855:SF52">
    <property type="entry name" value="ADIPONECTIN RECEPTOR PROTEIN"/>
    <property type="match status" value="1"/>
</dbReference>
<dbReference type="Pfam" id="PF03006">
    <property type="entry name" value="HlyIII"/>
    <property type="match status" value="1"/>
</dbReference>
<dbReference type="AlphaFoldDB" id="A0A2V1DNP2"/>
<comment type="subcellular location">
    <subcellularLocation>
        <location evidence="1">Membrane</location>
        <topology evidence="1">Multi-pass membrane protein</topology>
    </subcellularLocation>
</comment>
<evidence type="ECO:0000256" key="6">
    <source>
        <dbReference type="PIRSR" id="PIRSR604254-1"/>
    </source>
</evidence>